<dbReference type="PANTHER" id="PTHR30481:SF2">
    <property type="entry name" value="SITE-SPECIFIC DNA-METHYLTRANSFERASE (ADENINE-SPECIFIC)"/>
    <property type="match status" value="1"/>
</dbReference>
<evidence type="ECO:0000256" key="2">
    <source>
        <dbReference type="ARBA" id="ARBA00011900"/>
    </source>
</evidence>
<evidence type="ECO:0000256" key="3">
    <source>
        <dbReference type="ARBA" id="ARBA00022603"/>
    </source>
</evidence>
<evidence type="ECO:0000256" key="4">
    <source>
        <dbReference type="ARBA" id="ARBA00022679"/>
    </source>
</evidence>
<dbReference type="InterPro" id="IPR012327">
    <property type="entry name" value="MeTrfase_D12"/>
</dbReference>
<dbReference type="EC" id="2.1.1.72" evidence="2"/>
<dbReference type="GO" id="GO:0009007">
    <property type="term" value="F:site-specific DNA-methyltransferase (adenine-specific) activity"/>
    <property type="evidence" value="ECO:0007669"/>
    <property type="project" value="UniProtKB-EC"/>
</dbReference>
<keyword evidence="4" id="KW-0808">Transferase</keyword>
<dbReference type="Pfam" id="PF02086">
    <property type="entry name" value="MethyltransfD12"/>
    <property type="match status" value="1"/>
</dbReference>
<dbReference type="EMBL" id="CP061172">
    <property type="protein sequence ID" value="QNR66268.1"/>
    <property type="molecule type" value="Genomic_DNA"/>
</dbReference>
<protein>
    <recommendedName>
        <fullName evidence="2">site-specific DNA-methyltransferase (adenine-specific)</fullName>
        <ecNumber evidence="2">2.1.1.72</ecNumber>
    </recommendedName>
</protein>
<dbReference type="GO" id="GO:0009307">
    <property type="term" value="P:DNA restriction-modification system"/>
    <property type="evidence" value="ECO:0007669"/>
    <property type="project" value="InterPro"/>
</dbReference>
<evidence type="ECO:0000313" key="7">
    <source>
        <dbReference type="EMBL" id="QNR66268.1"/>
    </source>
</evidence>
<comment type="similarity">
    <text evidence="1">Belongs to the N(4)/N(6)-methyltransferase family.</text>
</comment>
<dbReference type="Gene3D" id="1.10.1020.10">
    <property type="entry name" value="Adenine-specific Methyltransferase, Domain 2"/>
    <property type="match status" value="1"/>
</dbReference>
<dbReference type="PANTHER" id="PTHR30481">
    <property type="entry name" value="DNA ADENINE METHYLASE"/>
    <property type="match status" value="1"/>
</dbReference>
<keyword evidence="3 7" id="KW-0489">Methyltransferase</keyword>
<evidence type="ECO:0000256" key="5">
    <source>
        <dbReference type="ARBA" id="ARBA00022691"/>
    </source>
</evidence>
<comment type="catalytic activity">
    <reaction evidence="6">
        <text>a 2'-deoxyadenosine in DNA + S-adenosyl-L-methionine = an N(6)-methyl-2'-deoxyadenosine in DNA + S-adenosyl-L-homocysteine + H(+)</text>
        <dbReference type="Rhea" id="RHEA:15197"/>
        <dbReference type="Rhea" id="RHEA-COMP:12418"/>
        <dbReference type="Rhea" id="RHEA-COMP:12419"/>
        <dbReference type="ChEBI" id="CHEBI:15378"/>
        <dbReference type="ChEBI" id="CHEBI:57856"/>
        <dbReference type="ChEBI" id="CHEBI:59789"/>
        <dbReference type="ChEBI" id="CHEBI:90615"/>
        <dbReference type="ChEBI" id="CHEBI:90616"/>
        <dbReference type="EC" id="2.1.1.72"/>
    </reaction>
</comment>
<dbReference type="GO" id="GO:0043565">
    <property type="term" value="F:sequence-specific DNA binding"/>
    <property type="evidence" value="ECO:0007669"/>
    <property type="project" value="TreeGrafter"/>
</dbReference>
<reference evidence="7 8" key="1">
    <citation type="submission" date="2020-09" db="EMBL/GenBank/DDBJ databases">
        <title>Characterization of Paenibacillus peoriae strain ZF390 with broad-spectrum antimicrobial activity as a potential biocontrol agent.</title>
        <authorList>
            <person name="Li L."/>
            <person name="Zhao Y."/>
            <person name="Li B."/>
            <person name="Xie X."/>
        </authorList>
    </citation>
    <scope>NUCLEOTIDE SEQUENCE [LARGE SCALE GENOMIC DNA]</scope>
    <source>
        <strain evidence="7 8">ZF390</strain>
    </source>
</reference>
<dbReference type="Proteomes" id="UP000516384">
    <property type="component" value="Chromosome"/>
</dbReference>
<dbReference type="RefSeq" id="WP_190297746.1">
    <property type="nucleotide sequence ID" value="NZ_CP061172.1"/>
</dbReference>
<dbReference type="GO" id="GO:0006298">
    <property type="term" value="P:mismatch repair"/>
    <property type="evidence" value="ECO:0007669"/>
    <property type="project" value="TreeGrafter"/>
</dbReference>
<dbReference type="SUPFAM" id="SSF53335">
    <property type="entry name" value="S-adenosyl-L-methionine-dependent methyltransferases"/>
    <property type="match status" value="1"/>
</dbReference>
<dbReference type="InterPro" id="IPR023095">
    <property type="entry name" value="Ade_MeTrfase_dom_2"/>
</dbReference>
<dbReference type="PRINTS" id="PR00505">
    <property type="entry name" value="D12N6MTFRASE"/>
</dbReference>
<dbReference type="AlphaFoldDB" id="A0A7H0Y5B0"/>
<dbReference type="Gene3D" id="3.40.50.150">
    <property type="entry name" value="Vaccinia Virus protein VP39"/>
    <property type="match status" value="1"/>
</dbReference>
<dbReference type="GO" id="GO:0032259">
    <property type="term" value="P:methylation"/>
    <property type="evidence" value="ECO:0007669"/>
    <property type="project" value="UniProtKB-KW"/>
</dbReference>
<keyword evidence="5" id="KW-0949">S-adenosyl-L-methionine</keyword>
<name>A0A7H0Y5B0_9BACL</name>
<organism evidence="7 8">
    <name type="scientific">Paenibacillus peoriae</name>
    <dbReference type="NCBI Taxonomy" id="59893"/>
    <lineage>
        <taxon>Bacteria</taxon>
        <taxon>Bacillati</taxon>
        <taxon>Bacillota</taxon>
        <taxon>Bacilli</taxon>
        <taxon>Bacillales</taxon>
        <taxon>Paenibacillaceae</taxon>
        <taxon>Paenibacillus</taxon>
    </lineage>
</organism>
<dbReference type="InterPro" id="IPR012263">
    <property type="entry name" value="M_m6A_EcoRV"/>
</dbReference>
<accession>A0A7H0Y5B0</accession>
<dbReference type="GO" id="GO:1904047">
    <property type="term" value="F:S-adenosyl-L-methionine binding"/>
    <property type="evidence" value="ECO:0007669"/>
    <property type="project" value="TreeGrafter"/>
</dbReference>
<dbReference type="InterPro" id="IPR029063">
    <property type="entry name" value="SAM-dependent_MTases_sf"/>
</dbReference>
<proteinExistence type="inferred from homology"/>
<evidence type="ECO:0000256" key="6">
    <source>
        <dbReference type="ARBA" id="ARBA00047942"/>
    </source>
</evidence>
<evidence type="ECO:0000313" key="8">
    <source>
        <dbReference type="Proteomes" id="UP000516384"/>
    </source>
</evidence>
<dbReference type="PIRSF" id="PIRSF000398">
    <property type="entry name" value="M_m6A_EcoRV"/>
    <property type="match status" value="1"/>
</dbReference>
<evidence type="ECO:0000256" key="1">
    <source>
        <dbReference type="ARBA" id="ARBA00006594"/>
    </source>
</evidence>
<sequence>MIQYASPLRYPGSKQRVMKLIKPYWDKVMYHTYEYREPFLGGASIYLNLLTQGKKIWLNDKDHNIATLFKVIRDHPNELCNMIKDVLPTIELWEKIRYSSPNNEMDIAFKTFFLNRTNYSGILSAAPIGGFRQESEYPIHCRWNAEDLIKRIMHCSQKFKDVKITSDDFLFPIVAPSKGNVFLMIDPPYYIKGNQLYDEGMTPEDHSRLRDLLATTKHKFLLTYDNCPEIIELYSKLPGISFFNTGWAYSAGTVQNKEKRKQGKELFITNITEISESLDNLHLEQISF</sequence>
<gene>
    <name evidence="7" type="ORF">IAQ67_20840</name>
</gene>